<dbReference type="Proteomes" id="UP000236950">
    <property type="component" value="Unassembled WGS sequence"/>
</dbReference>
<keyword evidence="5" id="KW-1185">Reference proteome</keyword>
<evidence type="ECO:0000256" key="1">
    <source>
        <dbReference type="ARBA" id="ARBA00000223"/>
    </source>
</evidence>
<dbReference type="InterPro" id="IPR007721">
    <property type="entry name" value="RbsD_FucU"/>
</dbReference>
<evidence type="ECO:0000313" key="4">
    <source>
        <dbReference type="EMBL" id="POZ92004.1"/>
    </source>
</evidence>
<keyword evidence="2 4" id="KW-0413">Isomerase</keyword>
<protein>
    <submittedName>
        <fullName evidence="4">Fucose isomerase</fullName>
    </submittedName>
</protein>
<dbReference type="GO" id="GO:0006004">
    <property type="term" value="P:fucose metabolic process"/>
    <property type="evidence" value="ECO:0007669"/>
    <property type="project" value="TreeGrafter"/>
</dbReference>
<dbReference type="Pfam" id="PF05025">
    <property type="entry name" value="RbsD_FucU"/>
    <property type="match status" value="1"/>
</dbReference>
<evidence type="ECO:0000256" key="3">
    <source>
        <dbReference type="ARBA" id="ARBA00036324"/>
    </source>
</evidence>
<organism evidence="4 5">
    <name type="scientific">Petrotoga halophila DSM 16923</name>
    <dbReference type="NCBI Taxonomy" id="1122953"/>
    <lineage>
        <taxon>Bacteria</taxon>
        <taxon>Thermotogati</taxon>
        <taxon>Thermotogota</taxon>
        <taxon>Thermotogae</taxon>
        <taxon>Petrotogales</taxon>
        <taxon>Petrotogaceae</taxon>
        <taxon>Petrotoga</taxon>
    </lineage>
</organism>
<dbReference type="InterPro" id="IPR023750">
    <property type="entry name" value="RbsD-like_sf"/>
</dbReference>
<name>A0A2S5EFT5_9BACT</name>
<dbReference type="RefSeq" id="WP_012209394.1">
    <property type="nucleotide sequence ID" value="NZ_JALY01000197.1"/>
</dbReference>
<gene>
    <name evidence="4" type="ORF">AA81_09650</name>
</gene>
<dbReference type="PANTHER" id="PTHR31690">
    <property type="entry name" value="FUCOSE MUTAROTASE"/>
    <property type="match status" value="1"/>
</dbReference>
<comment type="caution">
    <text evidence="4">The sequence shown here is derived from an EMBL/GenBank/DDBJ whole genome shotgun (WGS) entry which is preliminary data.</text>
</comment>
<comment type="catalytic activity">
    <reaction evidence="1">
        <text>beta-D-ribopyranose = beta-D-ribofuranose</text>
        <dbReference type="Rhea" id="RHEA:25432"/>
        <dbReference type="ChEBI" id="CHEBI:27476"/>
        <dbReference type="ChEBI" id="CHEBI:47002"/>
        <dbReference type="EC" id="5.4.99.62"/>
    </reaction>
</comment>
<comment type="catalytic activity">
    <reaction evidence="3">
        <text>alpha-L-fucose = beta-L-fucose</text>
        <dbReference type="Rhea" id="RHEA:25580"/>
        <dbReference type="ChEBI" id="CHEBI:42548"/>
        <dbReference type="ChEBI" id="CHEBI:42589"/>
        <dbReference type="EC" id="5.1.3.29"/>
    </reaction>
</comment>
<dbReference type="GO" id="GO:0036373">
    <property type="term" value="F:L-fucose mutarotase activity"/>
    <property type="evidence" value="ECO:0007669"/>
    <property type="project" value="UniProtKB-EC"/>
</dbReference>
<evidence type="ECO:0000256" key="2">
    <source>
        <dbReference type="ARBA" id="ARBA00023235"/>
    </source>
</evidence>
<dbReference type="PANTHER" id="PTHR31690:SF4">
    <property type="entry name" value="FUCOSE MUTAROTASE"/>
    <property type="match status" value="1"/>
</dbReference>
<proteinExistence type="predicted"/>
<dbReference type="GO" id="GO:0062193">
    <property type="term" value="F:D-ribose pyranase activity"/>
    <property type="evidence" value="ECO:0007669"/>
    <property type="project" value="UniProtKB-EC"/>
</dbReference>
<dbReference type="SUPFAM" id="SSF102546">
    <property type="entry name" value="RbsD-like"/>
    <property type="match status" value="1"/>
</dbReference>
<dbReference type="AlphaFoldDB" id="A0A2S5EFT5"/>
<reference evidence="4 5" key="1">
    <citation type="submission" date="2014-01" db="EMBL/GenBank/DDBJ databases">
        <title>Comparative genomics of Petrotoga.</title>
        <authorList>
            <person name="Chow K."/>
            <person name="Charchuk R."/>
            <person name="Nesbo C.L."/>
        </authorList>
    </citation>
    <scope>NUCLEOTIDE SEQUENCE [LARGE SCALE GENOMIC DNA]</scope>
    <source>
        <strain evidence="4 5">DSM 16923</strain>
    </source>
</reference>
<dbReference type="Gene3D" id="3.40.1650.10">
    <property type="entry name" value="RbsD-like domain"/>
    <property type="match status" value="1"/>
</dbReference>
<accession>A0A2S5EFT5</accession>
<sequence length="140" mass="16000">MLKNIPKIISPELMKVLLEMGHGDEILLADGNYPCHSVGVKVVRLDGHGIPEILKAILKYFPLDTFVEENVLLMDNNLSTKPEIWKSYEEILYDSKEDFRVKVLERFKFYERAKNVFAIVATSESALYANIILKKGVVKT</sequence>
<dbReference type="GO" id="GO:0042806">
    <property type="term" value="F:fucose binding"/>
    <property type="evidence" value="ECO:0007669"/>
    <property type="project" value="TreeGrafter"/>
</dbReference>
<evidence type="ECO:0000313" key="5">
    <source>
        <dbReference type="Proteomes" id="UP000236950"/>
    </source>
</evidence>
<dbReference type="EMBL" id="JALY01000197">
    <property type="protein sequence ID" value="POZ92004.1"/>
    <property type="molecule type" value="Genomic_DNA"/>
</dbReference>
<dbReference type="InterPro" id="IPR050443">
    <property type="entry name" value="RbsD/FucU_mutarotase"/>
</dbReference>